<dbReference type="Proteomes" id="UP000002668">
    <property type="component" value="Genome"/>
</dbReference>
<protein>
    <submittedName>
        <fullName evidence="1">Predicted protein</fullName>
    </submittedName>
</protein>
<keyword evidence="2" id="KW-1185">Reference proteome</keyword>
<sequence>MEFSGVGFCIGGEKDASSSLIGHCYNLLVREDGAHAGSGCGRIQYTQILYRLANGIKVLQYGSCRYQSLLRSSTPNQSINHYNQYSHSPSIFTVPYNHTSSPFQPTLILNPAPLTRRDDWEANCDITSYLG</sequence>
<name>E4ZWK3_LEPMJ</name>
<organism evidence="2">
    <name type="scientific">Leptosphaeria maculans (strain JN3 / isolate v23.1.3 / race Av1-4-5-6-7-8)</name>
    <name type="common">Blackleg fungus</name>
    <name type="synonym">Phoma lingam</name>
    <dbReference type="NCBI Taxonomy" id="985895"/>
    <lineage>
        <taxon>Eukaryota</taxon>
        <taxon>Fungi</taxon>
        <taxon>Dikarya</taxon>
        <taxon>Ascomycota</taxon>
        <taxon>Pezizomycotina</taxon>
        <taxon>Dothideomycetes</taxon>
        <taxon>Pleosporomycetidae</taxon>
        <taxon>Pleosporales</taxon>
        <taxon>Pleosporineae</taxon>
        <taxon>Leptosphaeriaceae</taxon>
        <taxon>Plenodomus</taxon>
        <taxon>Plenodomus lingam/Leptosphaeria maculans species complex</taxon>
    </lineage>
</organism>
<reference evidence="2" key="1">
    <citation type="journal article" date="2011" name="Nat. Commun.">
        <title>Effector diversification within compartments of the Leptosphaeria maculans genome affected by Repeat-Induced Point mutations.</title>
        <authorList>
            <person name="Rouxel T."/>
            <person name="Grandaubert J."/>
            <person name="Hane J.K."/>
            <person name="Hoede C."/>
            <person name="van de Wouw A.P."/>
            <person name="Couloux A."/>
            <person name="Dominguez V."/>
            <person name="Anthouard V."/>
            <person name="Bally P."/>
            <person name="Bourras S."/>
            <person name="Cozijnsen A.J."/>
            <person name="Ciuffetti L.M."/>
            <person name="Degrave A."/>
            <person name="Dilmaghani A."/>
            <person name="Duret L."/>
            <person name="Fudal I."/>
            <person name="Goodwin S.B."/>
            <person name="Gout L."/>
            <person name="Glaser N."/>
            <person name="Linglin J."/>
            <person name="Kema G.H.J."/>
            <person name="Lapalu N."/>
            <person name="Lawrence C.B."/>
            <person name="May K."/>
            <person name="Meyer M."/>
            <person name="Ollivier B."/>
            <person name="Poulain J."/>
            <person name="Schoch C.L."/>
            <person name="Simon A."/>
            <person name="Spatafora J.W."/>
            <person name="Stachowiak A."/>
            <person name="Turgeon B.G."/>
            <person name="Tyler B.M."/>
            <person name="Vincent D."/>
            <person name="Weissenbach J."/>
            <person name="Amselem J."/>
            <person name="Quesneville H."/>
            <person name="Oliver R.P."/>
            <person name="Wincker P."/>
            <person name="Balesdent M.-H."/>
            <person name="Howlett B.J."/>
        </authorList>
    </citation>
    <scope>NUCLEOTIDE SEQUENCE [LARGE SCALE GENOMIC DNA]</scope>
    <source>
        <strain evidence="2">JN3 / isolate v23.1.3 / race Av1-4-5-6-7-8</strain>
    </source>
</reference>
<dbReference type="HOGENOM" id="CLU_1928002_0_0_1"/>
<dbReference type="VEuPathDB" id="FungiDB:LEMA_P031310.1"/>
<gene>
    <name evidence="1" type="ORF">LEMA_P031310.1</name>
</gene>
<accession>E4ZWK3</accession>
<evidence type="ECO:0000313" key="1">
    <source>
        <dbReference type="EMBL" id="CBX95979.1"/>
    </source>
</evidence>
<evidence type="ECO:0000313" key="2">
    <source>
        <dbReference type="Proteomes" id="UP000002668"/>
    </source>
</evidence>
<dbReference type="EMBL" id="FP929127">
    <property type="protein sequence ID" value="CBX95979.1"/>
    <property type="molecule type" value="Genomic_DNA"/>
</dbReference>
<proteinExistence type="predicted"/>
<dbReference type="InParanoid" id="E4ZWK3"/>
<dbReference type="AlphaFoldDB" id="E4ZWK3"/>